<feature type="compositionally biased region" description="Basic and acidic residues" evidence="1">
    <location>
        <begin position="17"/>
        <end position="32"/>
    </location>
</feature>
<sequence>MTLRQAQGPVGPASDAQGRDEQTPDTPTRDAGEPGAAPSENPADLDRQNPEAEIAARAEAFRNWGRWGEDDVLGTLNFIDAGTRRAAAALVRDGVSISLSQRFDTDGPQKGWRRRTNPVHTMTDTGTDAERGNQGFPHGIGGADDVIAMPLQCSTQWDGLGHIFDHGYAWNGRRAGDVVTSDGDLVTGIEHAADVIVSRGVLLDLGRHLAPDTGELADGYAITADDLDACAAAQGVEVGRGDIVLVRTGHYTRAHREGWGDYAGGPAPGLSLTTAGWLHRTEIAAVATDTWGFEVRPNEFDVPAFQPLHQVVIPNMGLTIGEMWNLDALAEACLDRRRWDFLLSAPPLPITGAVGSPVNPLALL</sequence>
<dbReference type="PANTHER" id="PTHR34861:SF10">
    <property type="entry name" value="CYCLASE"/>
    <property type="match status" value="1"/>
</dbReference>
<dbReference type="InterPro" id="IPR037175">
    <property type="entry name" value="KFase_sf"/>
</dbReference>
<protein>
    <submittedName>
        <fullName evidence="2">Kynurenine formamidase</fullName>
    </submittedName>
</protein>
<dbReference type="EMBL" id="JACHXY010000001">
    <property type="protein sequence ID" value="MBB3157724.1"/>
    <property type="molecule type" value="Genomic_DNA"/>
</dbReference>
<accession>A0A7W5CI70</accession>
<feature type="region of interest" description="Disordered" evidence="1">
    <location>
        <begin position="1"/>
        <end position="48"/>
    </location>
</feature>
<comment type="caution">
    <text evidence="2">The sequence shown here is derived from an EMBL/GenBank/DDBJ whole genome shotgun (WGS) entry which is preliminary data.</text>
</comment>
<dbReference type="InterPro" id="IPR007325">
    <property type="entry name" value="KFase/CYL"/>
</dbReference>
<evidence type="ECO:0000313" key="2">
    <source>
        <dbReference type="EMBL" id="MBB3157724.1"/>
    </source>
</evidence>
<dbReference type="Proteomes" id="UP000543579">
    <property type="component" value="Unassembled WGS sequence"/>
</dbReference>
<dbReference type="GO" id="GO:0004061">
    <property type="term" value="F:arylformamidase activity"/>
    <property type="evidence" value="ECO:0007669"/>
    <property type="project" value="InterPro"/>
</dbReference>
<organism evidence="2 3">
    <name type="scientific">Microbacterium proteolyticum</name>
    <dbReference type="NCBI Taxonomy" id="1572644"/>
    <lineage>
        <taxon>Bacteria</taxon>
        <taxon>Bacillati</taxon>
        <taxon>Actinomycetota</taxon>
        <taxon>Actinomycetes</taxon>
        <taxon>Micrococcales</taxon>
        <taxon>Microbacteriaceae</taxon>
        <taxon>Microbacterium</taxon>
    </lineage>
</organism>
<proteinExistence type="predicted"/>
<gene>
    <name evidence="2" type="ORF">FHS07_001408</name>
</gene>
<dbReference type="PANTHER" id="PTHR34861">
    <property type="match status" value="1"/>
</dbReference>
<dbReference type="Pfam" id="PF04199">
    <property type="entry name" value="Cyclase"/>
    <property type="match status" value="1"/>
</dbReference>
<dbReference type="GO" id="GO:0019441">
    <property type="term" value="P:L-tryptophan catabolic process to kynurenine"/>
    <property type="evidence" value="ECO:0007669"/>
    <property type="project" value="InterPro"/>
</dbReference>
<dbReference type="AlphaFoldDB" id="A0A7W5CI70"/>
<dbReference type="SUPFAM" id="SSF102198">
    <property type="entry name" value="Putative cyclase"/>
    <property type="match status" value="1"/>
</dbReference>
<name>A0A7W5CI70_9MICO</name>
<evidence type="ECO:0000256" key="1">
    <source>
        <dbReference type="SAM" id="MobiDB-lite"/>
    </source>
</evidence>
<feature type="region of interest" description="Disordered" evidence="1">
    <location>
        <begin position="102"/>
        <end position="133"/>
    </location>
</feature>
<dbReference type="Gene3D" id="3.50.30.50">
    <property type="entry name" value="Putative cyclase"/>
    <property type="match status" value="1"/>
</dbReference>
<reference evidence="2 3" key="1">
    <citation type="submission" date="2020-08" db="EMBL/GenBank/DDBJ databases">
        <title>Genomic Encyclopedia of Type Strains, Phase III (KMG-III): the genomes of soil and plant-associated and newly described type strains.</title>
        <authorList>
            <person name="Whitman W."/>
        </authorList>
    </citation>
    <scope>NUCLEOTIDE SEQUENCE [LARGE SCALE GENOMIC DNA]</scope>
    <source>
        <strain evidence="2 3">CECT 8356</strain>
    </source>
</reference>
<evidence type="ECO:0000313" key="3">
    <source>
        <dbReference type="Proteomes" id="UP000543579"/>
    </source>
</evidence>